<dbReference type="Proteomes" id="UP000824221">
    <property type="component" value="Unassembled WGS sequence"/>
</dbReference>
<reference evidence="7" key="1">
    <citation type="journal article" date="2021" name="PeerJ">
        <title>Extensive microbial diversity within the chicken gut microbiome revealed by metagenomics and culture.</title>
        <authorList>
            <person name="Gilroy R."/>
            <person name="Ravi A."/>
            <person name="Getino M."/>
            <person name="Pursley I."/>
            <person name="Horton D.L."/>
            <person name="Alikhan N.F."/>
            <person name="Baker D."/>
            <person name="Gharbi K."/>
            <person name="Hall N."/>
            <person name="Watson M."/>
            <person name="Adriaenssens E.M."/>
            <person name="Foster-Nyarko E."/>
            <person name="Jarju S."/>
            <person name="Secka A."/>
            <person name="Antonio M."/>
            <person name="Oren A."/>
            <person name="Chaudhuri R.R."/>
            <person name="La Ragione R."/>
            <person name="Hildebrand F."/>
            <person name="Pallen M.J."/>
        </authorList>
    </citation>
    <scope>NUCLEOTIDE SEQUENCE</scope>
    <source>
        <strain evidence="7">CHK156-179</strain>
    </source>
</reference>
<name>A0A9D2KEZ9_9FIRM</name>
<dbReference type="PANTHER" id="PTHR43701">
    <property type="entry name" value="MEMBRANE TRANSPORTER PROTEIN MJ0441-RELATED"/>
    <property type="match status" value="1"/>
</dbReference>
<evidence type="ECO:0000256" key="2">
    <source>
        <dbReference type="ARBA" id="ARBA00009142"/>
    </source>
</evidence>
<comment type="caution">
    <text evidence="7">The sequence shown here is derived from an EMBL/GenBank/DDBJ whole genome shotgun (WGS) entry which is preliminary data.</text>
</comment>
<feature type="transmembrane region" description="Helical" evidence="6">
    <location>
        <begin position="40"/>
        <end position="60"/>
    </location>
</feature>
<keyword evidence="6" id="KW-1003">Cell membrane</keyword>
<comment type="similarity">
    <text evidence="2 6">Belongs to the 4-toluene sulfonate uptake permease (TSUP) (TC 2.A.102) family.</text>
</comment>
<feature type="transmembrane region" description="Helical" evidence="6">
    <location>
        <begin position="72"/>
        <end position="91"/>
    </location>
</feature>
<dbReference type="GO" id="GO:0005886">
    <property type="term" value="C:plasma membrane"/>
    <property type="evidence" value="ECO:0007669"/>
    <property type="project" value="UniProtKB-SubCell"/>
</dbReference>
<keyword evidence="3 6" id="KW-0812">Transmembrane</keyword>
<evidence type="ECO:0000256" key="5">
    <source>
        <dbReference type="ARBA" id="ARBA00023136"/>
    </source>
</evidence>
<organism evidence="7 8">
    <name type="scientific">Candidatus Gallimonas gallistercoris</name>
    <dbReference type="NCBI Taxonomy" id="2838602"/>
    <lineage>
        <taxon>Bacteria</taxon>
        <taxon>Bacillati</taxon>
        <taxon>Bacillota</taxon>
        <taxon>Clostridia</taxon>
        <taxon>Candidatus Gallimonas</taxon>
    </lineage>
</organism>
<evidence type="ECO:0000256" key="6">
    <source>
        <dbReference type="RuleBase" id="RU363041"/>
    </source>
</evidence>
<proteinExistence type="inferred from homology"/>
<dbReference type="AlphaFoldDB" id="A0A9D2KEZ9"/>
<sequence length="131" mass="13489">MSFYLFFLCGVLGGVLGGMGMGGGTALIPLLTLFLGVPQAAAHGVNLLSFFPMAALALSVHAKNGLLKKEGLPFLVLPALVLSAAAALLAAHLPALLLRRAFGSFLVALSLFRLASAKKSAGGGEKRQKTW</sequence>
<evidence type="ECO:0000313" key="8">
    <source>
        <dbReference type="Proteomes" id="UP000824221"/>
    </source>
</evidence>
<dbReference type="InterPro" id="IPR051598">
    <property type="entry name" value="TSUP/Inactive_protease-like"/>
</dbReference>
<reference evidence="7" key="2">
    <citation type="submission" date="2021-04" db="EMBL/GenBank/DDBJ databases">
        <authorList>
            <person name="Gilroy R."/>
        </authorList>
    </citation>
    <scope>NUCLEOTIDE SEQUENCE</scope>
    <source>
        <strain evidence="7">CHK156-179</strain>
    </source>
</reference>
<evidence type="ECO:0000256" key="3">
    <source>
        <dbReference type="ARBA" id="ARBA00022692"/>
    </source>
</evidence>
<dbReference type="Pfam" id="PF01925">
    <property type="entry name" value="TauE"/>
    <property type="match status" value="1"/>
</dbReference>
<dbReference type="EMBL" id="DXAJ01000001">
    <property type="protein sequence ID" value="HJA01756.1"/>
    <property type="molecule type" value="Genomic_DNA"/>
</dbReference>
<protein>
    <recommendedName>
        <fullName evidence="6">Probable membrane transporter protein</fullName>
    </recommendedName>
</protein>
<keyword evidence="5 6" id="KW-0472">Membrane</keyword>
<dbReference type="InterPro" id="IPR002781">
    <property type="entry name" value="TM_pro_TauE-like"/>
</dbReference>
<keyword evidence="4 6" id="KW-1133">Transmembrane helix</keyword>
<gene>
    <name evidence="7" type="ORF">H9797_00040</name>
</gene>
<dbReference type="PANTHER" id="PTHR43701:SF2">
    <property type="entry name" value="MEMBRANE TRANSPORTER PROTEIN YJNA-RELATED"/>
    <property type="match status" value="1"/>
</dbReference>
<comment type="subcellular location">
    <subcellularLocation>
        <location evidence="6">Cell membrane</location>
        <topology evidence="6">Multi-pass membrane protein</topology>
    </subcellularLocation>
    <subcellularLocation>
        <location evidence="1">Membrane</location>
        <topology evidence="1">Multi-pass membrane protein</topology>
    </subcellularLocation>
</comment>
<evidence type="ECO:0000256" key="4">
    <source>
        <dbReference type="ARBA" id="ARBA00022989"/>
    </source>
</evidence>
<evidence type="ECO:0000313" key="7">
    <source>
        <dbReference type="EMBL" id="HJA01756.1"/>
    </source>
</evidence>
<evidence type="ECO:0000256" key="1">
    <source>
        <dbReference type="ARBA" id="ARBA00004141"/>
    </source>
</evidence>
<accession>A0A9D2KEZ9</accession>